<proteinExistence type="inferred from homology"/>
<evidence type="ECO:0000256" key="1">
    <source>
        <dbReference type="ARBA" id="ARBA00004571"/>
    </source>
</evidence>
<evidence type="ECO:0000256" key="4">
    <source>
        <dbReference type="ARBA" id="ARBA00022692"/>
    </source>
</evidence>
<dbReference type="InterPro" id="IPR039426">
    <property type="entry name" value="TonB-dep_rcpt-like"/>
</dbReference>
<keyword evidence="4 7" id="KW-0812">Transmembrane</keyword>
<evidence type="ECO:0000256" key="2">
    <source>
        <dbReference type="ARBA" id="ARBA00022448"/>
    </source>
</evidence>
<dbReference type="Gene3D" id="2.170.130.10">
    <property type="entry name" value="TonB-dependent receptor, plug domain"/>
    <property type="match status" value="1"/>
</dbReference>
<accession>A0A1G1L290</accession>
<dbReference type="InterPro" id="IPR036942">
    <property type="entry name" value="Beta-barrel_TonB_sf"/>
</dbReference>
<dbReference type="Proteomes" id="UP000178187">
    <property type="component" value="Unassembled WGS sequence"/>
</dbReference>
<keyword evidence="6 7" id="KW-0998">Cell outer membrane</keyword>
<dbReference type="EMBL" id="MHFR01000011">
    <property type="protein sequence ID" value="OGW99267.1"/>
    <property type="molecule type" value="Genomic_DNA"/>
</dbReference>
<evidence type="ECO:0000256" key="5">
    <source>
        <dbReference type="ARBA" id="ARBA00023136"/>
    </source>
</evidence>
<dbReference type="InterPro" id="IPR012910">
    <property type="entry name" value="Plug_dom"/>
</dbReference>
<keyword evidence="5 7" id="KW-0472">Membrane</keyword>
<name>A0A1G1L290_9BACT</name>
<evidence type="ECO:0000256" key="6">
    <source>
        <dbReference type="ARBA" id="ARBA00023237"/>
    </source>
</evidence>
<dbReference type="GO" id="GO:0033214">
    <property type="term" value="P:siderophore-iron import into cell"/>
    <property type="evidence" value="ECO:0007669"/>
    <property type="project" value="TreeGrafter"/>
</dbReference>
<feature type="domain" description="TonB-dependent receptor plug" evidence="9">
    <location>
        <begin position="73"/>
        <end position="177"/>
    </location>
</feature>
<evidence type="ECO:0000256" key="7">
    <source>
        <dbReference type="PROSITE-ProRule" id="PRU01360"/>
    </source>
</evidence>
<keyword evidence="2 7" id="KW-0813">Transport</keyword>
<keyword evidence="8" id="KW-0732">Signal</keyword>
<dbReference type="Pfam" id="PF07715">
    <property type="entry name" value="Plug"/>
    <property type="match status" value="1"/>
</dbReference>
<feature type="chain" id="PRO_5009576671" description="TonB-dependent receptor plug domain-containing protein" evidence="8">
    <location>
        <begin position="24"/>
        <end position="724"/>
    </location>
</feature>
<dbReference type="GO" id="GO:0009279">
    <property type="term" value="C:cell outer membrane"/>
    <property type="evidence" value="ECO:0007669"/>
    <property type="project" value="UniProtKB-SubCell"/>
</dbReference>
<dbReference type="PANTHER" id="PTHR30442">
    <property type="entry name" value="IRON III DICITRATE TRANSPORT PROTEIN FECA"/>
    <property type="match status" value="1"/>
</dbReference>
<evidence type="ECO:0000313" key="11">
    <source>
        <dbReference type="Proteomes" id="UP000178187"/>
    </source>
</evidence>
<protein>
    <recommendedName>
        <fullName evidence="9">TonB-dependent receptor plug domain-containing protein</fullName>
    </recommendedName>
</protein>
<gene>
    <name evidence="10" type="ORF">A3G33_03595</name>
</gene>
<organism evidence="10 11">
    <name type="scientific">Candidatus Danuiimicrobium aquiferis</name>
    <dbReference type="NCBI Taxonomy" id="1801832"/>
    <lineage>
        <taxon>Bacteria</taxon>
        <taxon>Pseudomonadati</taxon>
        <taxon>Candidatus Omnitrophota</taxon>
        <taxon>Candidatus Danuiimicrobium</taxon>
    </lineage>
</organism>
<evidence type="ECO:0000259" key="9">
    <source>
        <dbReference type="Pfam" id="PF07715"/>
    </source>
</evidence>
<sequence length="724" mass="81336">MKKRILAGFMILNFGFWNTMVIAQDTSPEEKTPVASKAQTVGTASILEEVTVKAPKVDATAPFLPDVQGTKINAGKKTSVIELEELPEISNNNFRQALVKTTGLLLSEESTPLFSVGYRGLAPHRAQFMQVMKDGVPIHADMFGYPEAYYVPPLQTVEKIEFIRGGAGLMYGPQPGGALNFVTYKPALDTKLRVQSENVFGSNNYFSTYESLTGTLGPVGYLGYFHERQGDGFRYGNSDFEVISGGVKTVINQTGDSRLTMNYDEYHEEHGEPGGLTRAQFDGDPDVNTLKYDRFRLERYYGSIKYEKEFSEKTQFDFLVYGGHYRRYSKRQRGGGFGTVPSGAAANSNSIEEQDFYNLGFEPRLRHNYELFGNEHTLTLGTHTFMSHSPREDQRGATASSDSGALRKNVIRDSWYLSVFLENLFRFGKLSVTPGVRLEHLWQRIDERLNVDKTTVPLVDKREFDFEPLFGLGIAYEIAKGIEAYTNISQSYRPKVFSEVVPTGTNQVVNGDLKDGRGIQYDFGLRGKPLPFLTWDVDYFLMFFSNQIGSAGNTVTNAGKSRHQGMEFFTEVDLVGAYDYFKKTHYVDTIGSLSPFVALTVLNAEFTAGPFEGRQPQYAPKSNLRVGTTYRWRDRVKVSLLSTFMGDHFADDANTANYKVPSYKVWDLTADVNLLKNVYGTFDLGIFGGINNLFDEKYFARVRSDGIDPANRRNIYGGVKVKWG</sequence>
<comment type="caution">
    <text evidence="10">The sequence shown here is derived from an EMBL/GenBank/DDBJ whole genome shotgun (WGS) entry which is preliminary data.</text>
</comment>
<dbReference type="AlphaFoldDB" id="A0A1G1L290"/>
<dbReference type="PROSITE" id="PS52016">
    <property type="entry name" value="TONB_DEPENDENT_REC_3"/>
    <property type="match status" value="1"/>
</dbReference>
<dbReference type="Gene3D" id="2.40.170.20">
    <property type="entry name" value="TonB-dependent receptor, beta-barrel domain"/>
    <property type="match status" value="1"/>
</dbReference>
<dbReference type="SUPFAM" id="SSF56935">
    <property type="entry name" value="Porins"/>
    <property type="match status" value="1"/>
</dbReference>
<dbReference type="PANTHER" id="PTHR30442:SF0">
    <property type="entry name" value="FE(3+) DICITRATE TRANSPORT PROTEIN FECA"/>
    <property type="match status" value="1"/>
</dbReference>
<evidence type="ECO:0000256" key="3">
    <source>
        <dbReference type="ARBA" id="ARBA00022452"/>
    </source>
</evidence>
<evidence type="ECO:0000256" key="8">
    <source>
        <dbReference type="SAM" id="SignalP"/>
    </source>
</evidence>
<comment type="subcellular location">
    <subcellularLocation>
        <location evidence="1 7">Cell outer membrane</location>
        <topology evidence="1 7">Multi-pass membrane protein</topology>
    </subcellularLocation>
</comment>
<reference evidence="10 11" key="1">
    <citation type="journal article" date="2016" name="Nat. Commun.">
        <title>Thousands of microbial genomes shed light on interconnected biogeochemical processes in an aquifer system.</title>
        <authorList>
            <person name="Anantharaman K."/>
            <person name="Brown C.T."/>
            <person name="Hug L.A."/>
            <person name="Sharon I."/>
            <person name="Castelle C.J."/>
            <person name="Probst A.J."/>
            <person name="Thomas B.C."/>
            <person name="Singh A."/>
            <person name="Wilkins M.J."/>
            <person name="Karaoz U."/>
            <person name="Brodie E.L."/>
            <person name="Williams K.H."/>
            <person name="Hubbard S.S."/>
            <person name="Banfield J.F."/>
        </authorList>
    </citation>
    <scope>NUCLEOTIDE SEQUENCE [LARGE SCALE GENOMIC DNA]</scope>
</reference>
<keyword evidence="3 7" id="KW-1134">Transmembrane beta strand</keyword>
<feature type="signal peptide" evidence="8">
    <location>
        <begin position="1"/>
        <end position="23"/>
    </location>
</feature>
<evidence type="ECO:0000313" key="10">
    <source>
        <dbReference type="EMBL" id="OGW99267.1"/>
    </source>
</evidence>
<dbReference type="InterPro" id="IPR037066">
    <property type="entry name" value="Plug_dom_sf"/>
</dbReference>
<comment type="similarity">
    <text evidence="7">Belongs to the TonB-dependent receptor family.</text>
</comment>